<reference evidence="2 3" key="1">
    <citation type="journal article" date="2014" name="Int. J. Syst. Evol. Microbiol.">
        <title>Complete genome sequence of Corynebacterium casei LMG S-19264T (=DSM 44701T), isolated from a smear-ripened cheese.</title>
        <authorList>
            <consortium name="US DOE Joint Genome Institute (JGI-PGF)"/>
            <person name="Walter F."/>
            <person name="Albersmeier A."/>
            <person name="Kalinowski J."/>
            <person name="Ruckert C."/>
        </authorList>
    </citation>
    <scope>NUCLEOTIDE SEQUENCE [LARGE SCALE GENOMIC DNA]</scope>
    <source>
        <strain evidence="2 3">KCTC 12285</strain>
    </source>
</reference>
<dbReference type="Gene3D" id="1.25.40.10">
    <property type="entry name" value="Tetratricopeptide repeat domain"/>
    <property type="match status" value="1"/>
</dbReference>
<keyword evidence="1" id="KW-1133">Transmembrane helix</keyword>
<proteinExistence type="predicted"/>
<feature type="transmembrane region" description="Helical" evidence="1">
    <location>
        <begin position="102"/>
        <end position="121"/>
    </location>
</feature>
<dbReference type="Pfam" id="PF13174">
    <property type="entry name" value="TPR_6"/>
    <property type="match status" value="1"/>
</dbReference>
<evidence type="ECO:0000256" key="1">
    <source>
        <dbReference type="SAM" id="Phobius"/>
    </source>
</evidence>
<evidence type="ECO:0008006" key="4">
    <source>
        <dbReference type="Google" id="ProtNLM"/>
    </source>
</evidence>
<dbReference type="InterPro" id="IPR019734">
    <property type="entry name" value="TPR_rpt"/>
</dbReference>
<keyword evidence="1" id="KW-0812">Transmembrane</keyword>
<dbReference type="SUPFAM" id="SSF48452">
    <property type="entry name" value="TPR-like"/>
    <property type="match status" value="1"/>
</dbReference>
<dbReference type="RefSeq" id="WP_027413198.1">
    <property type="nucleotide sequence ID" value="NZ_BMWS01000009.1"/>
</dbReference>
<evidence type="ECO:0000313" key="2">
    <source>
        <dbReference type="EMBL" id="GGX15720.1"/>
    </source>
</evidence>
<dbReference type="AlphaFoldDB" id="A0A918JVD9"/>
<protein>
    <recommendedName>
        <fullName evidence="4">Tetratricopeptide repeat protein</fullName>
    </recommendedName>
</protein>
<keyword evidence="3" id="KW-1185">Reference proteome</keyword>
<name>A0A918JVD9_9FLAO</name>
<gene>
    <name evidence="2" type="ORF">GCM10007384_16580</name>
</gene>
<comment type="caution">
    <text evidence="2">The sequence shown here is derived from an EMBL/GenBank/DDBJ whole genome shotgun (WGS) entry which is preliminary data.</text>
</comment>
<keyword evidence="1" id="KW-0472">Membrane</keyword>
<dbReference type="Proteomes" id="UP000601108">
    <property type="component" value="Unassembled WGS sequence"/>
</dbReference>
<accession>A0A918JVD9</accession>
<dbReference type="EMBL" id="BMWS01000009">
    <property type="protein sequence ID" value="GGX15720.1"/>
    <property type="molecule type" value="Genomic_DNA"/>
</dbReference>
<evidence type="ECO:0000313" key="3">
    <source>
        <dbReference type="Proteomes" id="UP000601108"/>
    </source>
</evidence>
<sequence>MNNLEKEIETYLNGEMTVEENKIFEKKIELDPTAQKEFKIYKEMYTLYNDADWEISNSATQNDRITTYVTFLKSEKGQSISKNIQKAEDAYFNAFSTKIKKIVLYAGSIAALLVLGLFVFVQLNKDIDAKSLYAEHKNWNDLPSLSLRDGVTSLSEGEILFRKKQYSTALTVFKSYVSQNATQSNPQVLLYIGVTQLELNQNEAAIKSFEKLLGSDTLDASKAYWYLSLTYLKINKVEEAKTQLQILSKNPQNYKYKEAKELLNRLQ</sequence>
<organism evidence="2 3">
    <name type="scientific">Aquimarina muelleri</name>
    <dbReference type="NCBI Taxonomy" id="279356"/>
    <lineage>
        <taxon>Bacteria</taxon>
        <taxon>Pseudomonadati</taxon>
        <taxon>Bacteroidota</taxon>
        <taxon>Flavobacteriia</taxon>
        <taxon>Flavobacteriales</taxon>
        <taxon>Flavobacteriaceae</taxon>
        <taxon>Aquimarina</taxon>
    </lineage>
</organism>
<dbReference type="InterPro" id="IPR011990">
    <property type="entry name" value="TPR-like_helical_dom_sf"/>
</dbReference>